<evidence type="ECO:0000256" key="1">
    <source>
        <dbReference type="ARBA" id="ARBA00004123"/>
    </source>
</evidence>
<dbReference type="PANTHER" id="PTHR47338:SF29">
    <property type="entry name" value="ZN(2)-C6 FUNGAL-TYPE DOMAIN-CONTAINING PROTEIN"/>
    <property type="match status" value="1"/>
</dbReference>
<comment type="subcellular location">
    <subcellularLocation>
        <location evidence="1">Nucleus</location>
    </subcellularLocation>
</comment>
<protein>
    <recommendedName>
        <fullName evidence="8">Transcription factor domain-containing protein</fullName>
    </recommendedName>
</protein>
<evidence type="ECO:0000256" key="3">
    <source>
        <dbReference type="ARBA" id="ARBA00023015"/>
    </source>
</evidence>
<keyword evidence="5" id="KW-0539">Nucleus</keyword>
<dbReference type="OrthoDB" id="2943660at2759"/>
<keyword evidence="2" id="KW-0479">Metal-binding</keyword>
<organism evidence="6 7">
    <name type="scientific">Lentinula aciculospora</name>
    <dbReference type="NCBI Taxonomy" id="153920"/>
    <lineage>
        <taxon>Eukaryota</taxon>
        <taxon>Fungi</taxon>
        <taxon>Dikarya</taxon>
        <taxon>Basidiomycota</taxon>
        <taxon>Agaricomycotina</taxon>
        <taxon>Agaricomycetes</taxon>
        <taxon>Agaricomycetidae</taxon>
        <taxon>Agaricales</taxon>
        <taxon>Marasmiineae</taxon>
        <taxon>Omphalotaceae</taxon>
        <taxon>Lentinula</taxon>
    </lineage>
</organism>
<dbReference type="AlphaFoldDB" id="A0A9W8ZRS6"/>
<evidence type="ECO:0000313" key="6">
    <source>
        <dbReference type="EMBL" id="KAJ4464379.1"/>
    </source>
</evidence>
<evidence type="ECO:0000256" key="5">
    <source>
        <dbReference type="ARBA" id="ARBA00023242"/>
    </source>
</evidence>
<keyword evidence="3" id="KW-0805">Transcription regulation</keyword>
<dbReference type="EMBL" id="JAOTPV010000123">
    <property type="protein sequence ID" value="KAJ4464379.1"/>
    <property type="molecule type" value="Genomic_DNA"/>
</dbReference>
<dbReference type="InterPro" id="IPR036864">
    <property type="entry name" value="Zn2-C6_fun-type_DNA-bd_sf"/>
</dbReference>
<dbReference type="GO" id="GO:0000981">
    <property type="term" value="F:DNA-binding transcription factor activity, RNA polymerase II-specific"/>
    <property type="evidence" value="ECO:0007669"/>
    <property type="project" value="InterPro"/>
</dbReference>
<evidence type="ECO:0008006" key="8">
    <source>
        <dbReference type="Google" id="ProtNLM"/>
    </source>
</evidence>
<evidence type="ECO:0000256" key="4">
    <source>
        <dbReference type="ARBA" id="ARBA00023163"/>
    </source>
</evidence>
<dbReference type="CDD" id="cd12148">
    <property type="entry name" value="fungal_TF_MHR"/>
    <property type="match status" value="1"/>
</dbReference>
<dbReference type="InterPro" id="IPR050815">
    <property type="entry name" value="TF_fung"/>
</dbReference>
<comment type="caution">
    <text evidence="6">The sequence shown here is derived from an EMBL/GenBank/DDBJ whole genome shotgun (WGS) entry which is preliminary data.</text>
</comment>
<dbReference type="CDD" id="cd00067">
    <property type="entry name" value="GAL4"/>
    <property type="match status" value="1"/>
</dbReference>
<gene>
    <name evidence="6" type="ORF">J3R30DRAFT_3637354</name>
</gene>
<accession>A0A9W8ZRS6</accession>
<dbReference type="Gene3D" id="4.10.240.10">
    <property type="entry name" value="Zn(2)-C6 fungal-type DNA-binding domain"/>
    <property type="match status" value="1"/>
</dbReference>
<dbReference type="InterPro" id="IPR001138">
    <property type="entry name" value="Zn2Cys6_DnaBD"/>
</dbReference>
<dbReference type="GO" id="GO:0005634">
    <property type="term" value="C:nucleus"/>
    <property type="evidence" value="ECO:0007669"/>
    <property type="project" value="UniProtKB-SubCell"/>
</dbReference>
<keyword evidence="4" id="KW-0804">Transcription</keyword>
<reference evidence="6" key="1">
    <citation type="submission" date="2022-08" db="EMBL/GenBank/DDBJ databases">
        <title>A Global Phylogenomic Analysis of the Shiitake Genus Lentinula.</title>
        <authorList>
            <consortium name="DOE Joint Genome Institute"/>
            <person name="Sierra-Patev S."/>
            <person name="Min B."/>
            <person name="Naranjo-Ortiz M."/>
            <person name="Looney B."/>
            <person name="Konkel Z."/>
            <person name="Slot J.C."/>
            <person name="Sakamoto Y."/>
            <person name="Steenwyk J.L."/>
            <person name="Rokas A."/>
            <person name="Carro J."/>
            <person name="Camarero S."/>
            <person name="Ferreira P."/>
            <person name="Molpeceres G."/>
            <person name="Ruiz-Duenas F.J."/>
            <person name="Serrano A."/>
            <person name="Henrissat B."/>
            <person name="Drula E."/>
            <person name="Hughes K.W."/>
            <person name="Mata J.L."/>
            <person name="Ishikawa N.K."/>
            <person name="Vargas-Isla R."/>
            <person name="Ushijima S."/>
            <person name="Smith C.A."/>
            <person name="Ahrendt S."/>
            <person name="Andreopoulos W."/>
            <person name="He G."/>
            <person name="Labutti K."/>
            <person name="Lipzen A."/>
            <person name="Ng V."/>
            <person name="Riley R."/>
            <person name="Sandor L."/>
            <person name="Barry K."/>
            <person name="Martinez A.T."/>
            <person name="Xiao Y."/>
            <person name="Gibbons J.G."/>
            <person name="Terashima K."/>
            <person name="Grigoriev I.V."/>
            <person name="Hibbett D.S."/>
        </authorList>
    </citation>
    <scope>NUCLEOTIDE SEQUENCE</scope>
    <source>
        <strain evidence="6">JLM2183</strain>
    </source>
</reference>
<evidence type="ECO:0000313" key="7">
    <source>
        <dbReference type="Proteomes" id="UP001150266"/>
    </source>
</evidence>
<dbReference type="GO" id="GO:0008270">
    <property type="term" value="F:zinc ion binding"/>
    <property type="evidence" value="ECO:0007669"/>
    <property type="project" value="InterPro"/>
</dbReference>
<keyword evidence="7" id="KW-1185">Reference proteome</keyword>
<dbReference type="Proteomes" id="UP001150266">
    <property type="component" value="Unassembled WGS sequence"/>
</dbReference>
<proteinExistence type="predicted"/>
<name>A0A9W8ZRS6_9AGAR</name>
<evidence type="ECO:0000256" key="2">
    <source>
        <dbReference type="ARBA" id="ARBA00022723"/>
    </source>
</evidence>
<dbReference type="PANTHER" id="PTHR47338">
    <property type="entry name" value="ZN(II)2CYS6 TRANSCRIPTION FACTOR (EUROFUNG)-RELATED"/>
    <property type="match status" value="1"/>
</dbReference>
<sequence>MFEVTPPTLKRQFKCDGQHPSCSQCLRRTKASRVVLECIYEKASQTHKQTLEDTVHTLEARIHQLKGSEPDVDSIPHQRLPKSVSNSTFSCSSVFSTAGAHSDTSAFDPTIIQPLSMSHGACITSPPTSSYDIDSFGGTVHEAFCPSLINYSQELPSDTAIKLIESFLPHAQSFGFFLDIPCFRKSASLALPLGHYSRPFPGLLSAVYLVGFRLSNPSADVDSDCAYLSRALLHVANAISSPHPMHILHGIQAEILLCLYFFHIGRIMEGKHHLNSAVSLALCSGYQKRRSNMFTGNPESATSLLESLPRRDSVTPDDAMRSVPSMAFECHDSNIDTPWPRDDNDVADPLNFISTPFENRATVKSFLNGIPMMPPSLIAPSIMELYAKSSILLQRSTDIAASYSPSKTNIRIVSYGTDVYPLKDRLSDGGRHFLKMFLNLDSLIRNLQKQLQPFFQSLHTSSDFPLVFATSTITNVAIINLHACFGATNTESRKKTLSAVKRCVELVRQAKTTVVQSLVVNPFFGQMWTSVCQVLIDEVGRQPGPMEGSSSSMWTAHNDLDILSKKELVAMLKDMFEVMGIIAMSCPLINA</sequence>